<organism evidence="7 8">
    <name type="scientific">Nocardioides mesophilus</name>
    <dbReference type="NCBI Taxonomy" id="433659"/>
    <lineage>
        <taxon>Bacteria</taxon>
        <taxon>Bacillati</taxon>
        <taxon>Actinomycetota</taxon>
        <taxon>Actinomycetes</taxon>
        <taxon>Propionibacteriales</taxon>
        <taxon>Nocardioidaceae</taxon>
        <taxon>Nocardioides</taxon>
    </lineage>
</organism>
<dbReference type="RefSeq" id="WP_187578291.1">
    <property type="nucleotide sequence ID" value="NZ_CP060713.1"/>
</dbReference>
<sequence length="466" mass="50120">MTFHDLRALELFAGLDDDQLRQLADAGEEVTFGPGQELFHEAQPADSWWVLLEGALELLRHVGHEESTIGTMQSPGQWAGGFQAWDEHGRYLASGRGQSSGRVLRVPAGRLRELADAWFPFGVHLIRGLVLSVRGIESAARQREALVALGTLAAGLAHEINNPASAATRAVDALEETHAQLLSSLGRLAEHSISATQFMGLDALRREIGPRPPGDDPLALADGEDALSDWLIRHGVERDWLIAPALAAAGGDVGWCERVAALLDAASLEAGLEWVASSLASTGLLQEVKESTRRISDLVATVRSYSQLDRASVQPTDVVEGLESTLAMLAHKLRPGVVVVREYADDVPRLDAMAGELNQVWTNLVDNAVHAMDGSGTLRVSARVEDHAVVVEVGDTGPGMPAEVMSRAFEPFFTTKEVGQGTGLGLDISRRIVVEHHGGLLSVERRSGETVFSVRLPLRPAPPERP</sequence>
<feature type="domain" description="Cyclic nucleotide-binding" evidence="5">
    <location>
        <begin position="11"/>
        <end position="72"/>
    </location>
</feature>
<dbReference type="GO" id="GO:0000160">
    <property type="term" value="P:phosphorelay signal transduction system"/>
    <property type="evidence" value="ECO:0007669"/>
    <property type="project" value="UniProtKB-KW"/>
</dbReference>
<keyword evidence="4" id="KW-0902">Two-component regulatory system</keyword>
<evidence type="ECO:0000259" key="6">
    <source>
        <dbReference type="PROSITE" id="PS50109"/>
    </source>
</evidence>
<dbReference type="Gene3D" id="2.60.120.10">
    <property type="entry name" value="Jelly Rolls"/>
    <property type="match status" value="1"/>
</dbReference>
<dbReference type="Proteomes" id="UP000515947">
    <property type="component" value="Chromosome"/>
</dbReference>
<dbReference type="PRINTS" id="PR00344">
    <property type="entry name" value="BCTRLSENSOR"/>
</dbReference>
<dbReference type="Gene3D" id="3.30.565.10">
    <property type="entry name" value="Histidine kinase-like ATPase, C-terminal domain"/>
    <property type="match status" value="1"/>
</dbReference>
<evidence type="ECO:0000256" key="3">
    <source>
        <dbReference type="ARBA" id="ARBA00022777"/>
    </source>
</evidence>
<keyword evidence="3" id="KW-0418">Kinase</keyword>
<protein>
    <recommendedName>
        <fullName evidence="2">histidine kinase</fullName>
        <ecNumber evidence="2">2.7.13.3</ecNumber>
    </recommendedName>
</protein>
<dbReference type="InterPro" id="IPR018490">
    <property type="entry name" value="cNMP-bd_dom_sf"/>
</dbReference>
<dbReference type="SUPFAM" id="SSF55874">
    <property type="entry name" value="ATPase domain of HSP90 chaperone/DNA topoisomerase II/histidine kinase"/>
    <property type="match status" value="1"/>
</dbReference>
<dbReference type="PROSITE" id="PS50042">
    <property type="entry name" value="CNMP_BINDING_3"/>
    <property type="match status" value="1"/>
</dbReference>
<gene>
    <name evidence="7" type="ORF">H9L09_18545</name>
</gene>
<dbReference type="PANTHER" id="PTHR43065">
    <property type="entry name" value="SENSOR HISTIDINE KINASE"/>
    <property type="match status" value="1"/>
</dbReference>
<dbReference type="EMBL" id="CP060713">
    <property type="protein sequence ID" value="QNN52449.1"/>
    <property type="molecule type" value="Genomic_DNA"/>
</dbReference>
<evidence type="ECO:0000256" key="4">
    <source>
        <dbReference type="ARBA" id="ARBA00023012"/>
    </source>
</evidence>
<keyword evidence="8" id="KW-1185">Reference proteome</keyword>
<dbReference type="Gene3D" id="1.10.287.130">
    <property type="match status" value="1"/>
</dbReference>
<dbReference type="InterPro" id="IPR014710">
    <property type="entry name" value="RmlC-like_jellyroll"/>
</dbReference>
<dbReference type="InterPro" id="IPR000595">
    <property type="entry name" value="cNMP-bd_dom"/>
</dbReference>
<reference evidence="7 8" key="1">
    <citation type="submission" date="2020-08" db="EMBL/GenBank/DDBJ databases">
        <title>Genome sequence of Nocardioides mesophilus KACC 16243T.</title>
        <authorList>
            <person name="Hyun D.-W."/>
            <person name="Bae J.-W."/>
        </authorList>
    </citation>
    <scope>NUCLEOTIDE SEQUENCE [LARGE SCALE GENOMIC DNA]</scope>
    <source>
        <strain evidence="7 8">KACC 16243</strain>
    </source>
</reference>
<evidence type="ECO:0000313" key="7">
    <source>
        <dbReference type="EMBL" id="QNN52449.1"/>
    </source>
</evidence>
<name>A0A7G9RA24_9ACTN</name>
<dbReference type="Pfam" id="PF02518">
    <property type="entry name" value="HATPase_c"/>
    <property type="match status" value="1"/>
</dbReference>
<dbReference type="InterPro" id="IPR003594">
    <property type="entry name" value="HATPase_dom"/>
</dbReference>
<keyword evidence="3" id="KW-0808">Transferase</keyword>
<evidence type="ECO:0000256" key="2">
    <source>
        <dbReference type="ARBA" id="ARBA00012438"/>
    </source>
</evidence>
<dbReference type="InterPro" id="IPR004358">
    <property type="entry name" value="Sig_transdc_His_kin-like_C"/>
</dbReference>
<evidence type="ECO:0000259" key="5">
    <source>
        <dbReference type="PROSITE" id="PS50042"/>
    </source>
</evidence>
<dbReference type="Pfam" id="PF00027">
    <property type="entry name" value="cNMP_binding"/>
    <property type="match status" value="1"/>
</dbReference>
<accession>A0A7G9RA24</accession>
<evidence type="ECO:0000313" key="8">
    <source>
        <dbReference type="Proteomes" id="UP000515947"/>
    </source>
</evidence>
<comment type="catalytic activity">
    <reaction evidence="1">
        <text>ATP + protein L-histidine = ADP + protein N-phospho-L-histidine.</text>
        <dbReference type="EC" id="2.7.13.3"/>
    </reaction>
</comment>
<dbReference type="InterPro" id="IPR005467">
    <property type="entry name" value="His_kinase_dom"/>
</dbReference>
<dbReference type="CDD" id="cd00038">
    <property type="entry name" value="CAP_ED"/>
    <property type="match status" value="1"/>
</dbReference>
<dbReference type="InterPro" id="IPR036890">
    <property type="entry name" value="HATPase_C_sf"/>
</dbReference>
<dbReference type="PROSITE" id="PS50109">
    <property type="entry name" value="HIS_KIN"/>
    <property type="match status" value="1"/>
</dbReference>
<dbReference type="GO" id="GO:0004673">
    <property type="term" value="F:protein histidine kinase activity"/>
    <property type="evidence" value="ECO:0007669"/>
    <property type="project" value="UniProtKB-EC"/>
</dbReference>
<dbReference type="PANTHER" id="PTHR43065:SF48">
    <property type="entry name" value="HISTIDINE KINASE"/>
    <property type="match status" value="1"/>
</dbReference>
<dbReference type="KEGG" id="nmes:H9L09_18545"/>
<evidence type="ECO:0000256" key="1">
    <source>
        <dbReference type="ARBA" id="ARBA00000085"/>
    </source>
</evidence>
<dbReference type="SMART" id="SM00387">
    <property type="entry name" value="HATPase_c"/>
    <property type="match status" value="1"/>
</dbReference>
<dbReference type="AlphaFoldDB" id="A0A7G9RA24"/>
<proteinExistence type="predicted"/>
<dbReference type="SMART" id="SM00100">
    <property type="entry name" value="cNMP"/>
    <property type="match status" value="1"/>
</dbReference>
<dbReference type="EC" id="2.7.13.3" evidence="2"/>
<dbReference type="SUPFAM" id="SSF51206">
    <property type="entry name" value="cAMP-binding domain-like"/>
    <property type="match status" value="1"/>
</dbReference>
<feature type="domain" description="Histidine kinase" evidence="6">
    <location>
        <begin position="284"/>
        <end position="460"/>
    </location>
</feature>